<dbReference type="Proteomes" id="UP001168096">
    <property type="component" value="Unassembled WGS sequence"/>
</dbReference>
<proteinExistence type="predicted"/>
<comment type="caution">
    <text evidence="1">The sequence shown here is derived from an EMBL/GenBank/DDBJ whole genome shotgun (WGS) entry which is preliminary data.</text>
</comment>
<reference evidence="1" key="1">
    <citation type="submission" date="2024-11" db="EMBL/GenBank/DDBJ databases">
        <title>Description of Massilia orientalis sp. nov., isolated from rhizosphere soil of Ageratina adenophora.</title>
        <authorList>
            <person name="Wang Y."/>
        </authorList>
    </citation>
    <scope>NUCLEOTIDE SEQUENCE</scope>
    <source>
        <strain evidence="1">YIM B02787</strain>
    </source>
</reference>
<evidence type="ECO:0000313" key="1">
    <source>
        <dbReference type="EMBL" id="MFJ1470214.1"/>
    </source>
</evidence>
<accession>A0ACC7MF19</accession>
<gene>
    <name evidence="1" type="ORF">QPK29_021080</name>
</gene>
<organism evidence="1 2">
    <name type="scientific">Massilia orientalis</name>
    <dbReference type="NCBI Taxonomy" id="3050128"/>
    <lineage>
        <taxon>Bacteria</taxon>
        <taxon>Pseudomonadati</taxon>
        <taxon>Pseudomonadota</taxon>
        <taxon>Betaproteobacteria</taxon>
        <taxon>Burkholderiales</taxon>
        <taxon>Oxalobacteraceae</taxon>
        <taxon>Telluria group</taxon>
        <taxon>Massilia</taxon>
    </lineage>
</organism>
<dbReference type="EMBL" id="JASNRB020000013">
    <property type="protein sequence ID" value="MFJ1470214.1"/>
    <property type="molecule type" value="Genomic_DNA"/>
</dbReference>
<name>A0ACC7MF19_9BURK</name>
<evidence type="ECO:0000313" key="2">
    <source>
        <dbReference type="Proteomes" id="UP001168096"/>
    </source>
</evidence>
<protein>
    <submittedName>
        <fullName evidence="1">Uncharacterized protein</fullName>
    </submittedName>
</protein>
<sequence length="263" mass="28622">MQNTATHQEQFIVSVGTAGAQEVDTSTMRAGIEHGINIARNEGMLTPLADESTEIGAIRVAAPVSPSAALLLMLESVIADTPAARRAVEMAVASIVRQHARDRVVILTDDEREHLITGVIETRKAWQSSGEDDWIGDVVQHGYDGYAAEPDIGLIENAFCDQPVFRHLPDDASRLAVLRILAKPAVLDVICSDERNQPVHDLEEFDQEVNRAVGPMTAAGRRSRPEDTLEALQLHGLILQQLQDRLGSQEADEEGDVAETPRG</sequence>
<keyword evidence="2" id="KW-1185">Reference proteome</keyword>